<evidence type="ECO:0000313" key="2">
    <source>
        <dbReference type="Proteomes" id="UP001054821"/>
    </source>
</evidence>
<dbReference type="AlphaFoldDB" id="A0AAD5F7R4"/>
<organism evidence="1 2">
    <name type="scientific">Prunus dulcis</name>
    <name type="common">Almond</name>
    <name type="synonym">Amygdalus dulcis</name>
    <dbReference type="NCBI Taxonomy" id="3755"/>
    <lineage>
        <taxon>Eukaryota</taxon>
        <taxon>Viridiplantae</taxon>
        <taxon>Streptophyta</taxon>
        <taxon>Embryophyta</taxon>
        <taxon>Tracheophyta</taxon>
        <taxon>Spermatophyta</taxon>
        <taxon>Magnoliopsida</taxon>
        <taxon>eudicotyledons</taxon>
        <taxon>Gunneridae</taxon>
        <taxon>Pentapetalae</taxon>
        <taxon>rosids</taxon>
        <taxon>fabids</taxon>
        <taxon>Rosales</taxon>
        <taxon>Rosaceae</taxon>
        <taxon>Amygdaloideae</taxon>
        <taxon>Amygdaleae</taxon>
        <taxon>Prunus</taxon>
    </lineage>
</organism>
<gene>
    <name evidence="1" type="ORF">L3X38_009358</name>
</gene>
<comment type="caution">
    <text evidence="1">The sequence shown here is derived from an EMBL/GenBank/DDBJ whole genome shotgun (WGS) entry which is preliminary data.</text>
</comment>
<dbReference type="Proteomes" id="UP001054821">
    <property type="component" value="Chromosome 1"/>
</dbReference>
<keyword evidence="2" id="KW-1185">Reference proteome</keyword>
<evidence type="ECO:0000313" key="1">
    <source>
        <dbReference type="EMBL" id="KAI5356462.1"/>
    </source>
</evidence>
<sequence>MGSHEGLLEPSEKLLERAGSHGRLLEISGGTPWQPWEAAGTRWEAAGMRWQSWEAAENWPGSCWNALAARGCCWISLGSCWNVLAAMGGCCKMLAAAVPRGGSEASAVPECTVEVVLPLRHLLPTMVVWKASVD</sequence>
<proteinExistence type="predicted"/>
<dbReference type="EMBL" id="JAJFAZ020000001">
    <property type="protein sequence ID" value="KAI5356462.1"/>
    <property type="molecule type" value="Genomic_DNA"/>
</dbReference>
<name>A0AAD5F7R4_PRUDU</name>
<protein>
    <submittedName>
        <fullName evidence="1">Uncharacterized protein</fullName>
    </submittedName>
</protein>
<accession>A0AAD5F7R4</accession>
<reference evidence="1 2" key="1">
    <citation type="journal article" date="2022" name="G3 (Bethesda)">
        <title>Whole-genome sequence and methylome profiling of the almond [Prunus dulcis (Mill.) D.A. Webb] cultivar 'Nonpareil'.</title>
        <authorList>
            <person name="D'Amico-Willman K.M."/>
            <person name="Ouma W.Z."/>
            <person name="Meulia T."/>
            <person name="Sideli G.M."/>
            <person name="Gradziel T.M."/>
            <person name="Fresnedo-Ramirez J."/>
        </authorList>
    </citation>
    <scope>NUCLEOTIDE SEQUENCE [LARGE SCALE GENOMIC DNA]</scope>
    <source>
        <strain evidence="1">Clone GOH B32 T37-40</strain>
    </source>
</reference>